<dbReference type="Proteomes" id="UP000553957">
    <property type="component" value="Unassembled WGS sequence"/>
</dbReference>
<dbReference type="InterPro" id="IPR011990">
    <property type="entry name" value="TPR-like_helical_dom_sf"/>
</dbReference>
<evidence type="ECO:0000313" key="7">
    <source>
        <dbReference type="Proteomes" id="UP000553957"/>
    </source>
</evidence>
<dbReference type="GO" id="GO:0005737">
    <property type="term" value="C:cytoplasm"/>
    <property type="evidence" value="ECO:0007669"/>
    <property type="project" value="TreeGrafter"/>
</dbReference>
<dbReference type="Proteomes" id="UP000534306">
    <property type="component" value="Unassembled WGS sequence"/>
</dbReference>
<sequence>MQFVARAKELQVLAALTQGAADGAGGAIVVLGEPGIGKSTLIETATAQLAGWTILRADGTEFERDLPYAALHQLCAPVIEARAGLPEVQRQALESVFGLAAGTTPSPLLVGLAVLGLLNELPQPVCCVVDDLQWIDDGTRQVLGFVARRIAAEGIAMILAGRPDGAGFPDLPQLPLTGLDENDAQALLRTTGRAGLDSAVLDRILAEARGNPLALLEFGPEPGLPDAPRTGVVEALQAGFARRVRRLPTATQELLALAAAEPVGDLGLLRRAAKRLDLNPAALAAAEDDGLLTLGPRLRFRHPLVRAAAYDAVTPGTRRTLHAALADATDDQIDPDRRAWHRAHAVIDTDAEVAAELTRAAERTQLRGDFASAAAFLERAADLTPEPADQTTRLLAASRLRLKLGAFDRARELLTEADRRPLDAAQRAEARLQTAQIDVHLTRSPEATAALVAAAGEVDDPTGTYIEAFSSAMFIDRFPGRLRQLGVRIRAQVPPRDHPRPSDLLLDALLDQAMLPVADAVPAMRRAVDAFRTPDLADPWWMELACMMALDLHDSEATDEIAARQVELARRQSALAILPQALKFQAIGKTMFGRFAEAEAGLAEANAVDEAAGSVSLAFADVILAAWRGNAEHFDQLRSSIHDRVGRDELVAALYATAVLRNGLGDYTAALEAARTAYAERERGSYVVWPLAAEYIEAAARAGQPAEATPAVEQLEALARTNPTPWAVAQHHLAQALIDPAAAEVHYREAIDLFAQTDVRAQHARARLAYGEWLRRGGRRAEARVELQAAHESLTAMGAAAFAERAARELSATGQRPRREGTNPLDQLTAQERLIATQVAGGATSKEVAATLFLSPRTIDTHLRNIFRKLDITSRRQLREVI</sequence>
<name>A0A7Y4KWQ4_9ACTN</name>
<evidence type="ECO:0000256" key="2">
    <source>
        <dbReference type="ARBA" id="ARBA00022840"/>
    </source>
</evidence>
<dbReference type="Pfam" id="PF00196">
    <property type="entry name" value="GerE"/>
    <property type="match status" value="1"/>
</dbReference>
<dbReference type="PROSITE" id="PS50043">
    <property type="entry name" value="HTH_LUXR_2"/>
    <property type="match status" value="1"/>
</dbReference>
<keyword evidence="6" id="KW-1185">Reference proteome</keyword>
<organism evidence="5 6">
    <name type="scientific">Kribbella sandramycini</name>
    <dbReference type="NCBI Taxonomy" id="60450"/>
    <lineage>
        <taxon>Bacteria</taxon>
        <taxon>Bacillati</taxon>
        <taxon>Actinomycetota</taxon>
        <taxon>Actinomycetes</taxon>
        <taxon>Propionibacteriales</taxon>
        <taxon>Kribbellaceae</taxon>
        <taxon>Kribbella</taxon>
    </lineage>
</organism>
<dbReference type="EMBL" id="JACHKF010000001">
    <property type="protein sequence ID" value="MBB6567989.1"/>
    <property type="molecule type" value="Genomic_DNA"/>
</dbReference>
<dbReference type="EMBL" id="JABJRC010000001">
    <property type="protein sequence ID" value="NOL39417.1"/>
    <property type="molecule type" value="Genomic_DNA"/>
</dbReference>
<dbReference type="PRINTS" id="PR00038">
    <property type="entry name" value="HTHLUXR"/>
</dbReference>
<proteinExistence type="predicted"/>
<dbReference type="SUPFAM" id="SSF46894">
    <property type="entry name" value="C-terminal effector domain of the bipartite response regulators"/>
    <property type="match status" value="1"/>
</dbReference>
<dbReference type="InterPro" id="IPR027417">
    <property type="entry name" value="P-loop_NTPase"/>
</dbReference>
<dbReference type="GO" id="GO:0006355">
    <property type="term" value="P:regulation of DNA-templated transcription"/>
    <property type="evidence" value="ECO:0007669"/>
    <property type="project" value="InterPro"/>
</dbReference>
<dbReference type="Gene3D" id="1.10.10.10">
    <property type="entry name" value="Winged helix-like DNA-binding domain superfamily/Winged helix DNA-binding domain"/>
    <property type="match status" value="1"/>
</dbReference>
<gene>
    <name evidence="4" type="ORF">HNR71_003626</name>
    <name evidence="5" type="ORF">HPO96_04070</name>
</gene>
<dbReference type="InterPro" id="IPR041664">
    <property type="entry name" value="AAA_16"/>
</dbReference>
<dbReference type="SUPFAM" id="SSF52540">
    <property type="entry name" value="P-loop containing nucleoside triphosphate hydrolases"/>
    <property type="match status" value="1"/>
</dbReference>
<protein>
    <submittedName>
        <fullName evidence="5">AAA family ATPase</fullName>
    </submittedName>
    <submittedName>
        <fullName evidence="4">DNA-binding CsgD family transcriptional regulator</fullName>
    </submittedName>
</protein>
<evidence type="ECO:0000313" key="4">
    <source>
        <dbReference type="EMBL" id="MBB6567989.1"/>
    </source>
</evidence>
<dbReference type="PANTHER" id="PTHR16305:SF35">
    <property type="entry name" value="TRANSCRIPTIONAL ACTIVATOR DOMAIN"/>
    <property type="match status" value="1"/>
</dbReference>
<keyword evidence="2" id="KW-0067">ATP-binding</keyword>
<keyword evidence="1" id="KW-0547">Nucleotide-binding</keyword>
<dbReference type="RefSeq" id="WP_171671096.1">
    <property type="nucleotide sequence ID" value="NZ_BAAAGT010000003.1"/>
</dbReference>
<evidence type="ECO:0000259" key="3">
    <source>
        <dbReference type="PROSITE" id="PS50043"/>
    </source>
</evidence>
<accession>A0A7Y4KWQ4</accession>
<dbReference type="Gene3D" id="1.25.40.10">
    <property type="entry name" value="Tetratricopeptide repeat domain"/>
    <property type="match status" value="1"/>
</dbReference>
<evidence type="ECO:0000256" key="1">
    <source>
        <dbReference type="ARBA" id="ARBA00022741"/>
    </source>
</evidence>
<dbReference type="InterPro" id="IPR036388">
    <property type="entry name" value="WH-like_DNA-bd_sf"/>
</dbReference>
<dbReference type="GO" id="GO:0004016">
    <property type="term" value="F:adenylate cyclase activity"/>
    <property type="evidence" value="ECO:0007669"/>
    <property type="project" value="TreeGrafter"/>
</dbReference>
<reference evidence="4 7" key="2">
    <citation type="submission" date="2020-08" db="EMBL/GenBank/DDBJ databases">
        <title>Sequencing the genomes of 1000 actinobacteria strains.</title>
        <authorList>
            <person name="Klenk H.-P."/>
        </authorList>
    </citation>
    <scope>NUCLEOTIDE SEQUENCE [LARGE SCALE GENOMIC DNA]</scope>
    <source>
        <strain evidence="4 7">DSM 15626</strain>
    </source>
</reference>
<dbReference type="SUPFAM" id="SSF48452">
    <property type="entry name" value="TPR-like"/>
    <property type="match status" value="2"/>
</dbReference>
<dbReference type="CDD" id="cd06170">
    <property type="entry name" value="LuxR_C_like"/>
    <property type="match status" value="1"/>
</dbReference>
<dbReference type="SMART" id="SM00421">
    <property type="entry name" value="HTH_LUXR"/>
    <property type="match status" value="1"/>
</dbReference>
<dbReference type="GO" id="GO:0003677">
    <property type="term" value="F:DNA binding"/>
    <property type="evidence" value="ECO:0007669"/>
    <property type="project" value="UniProtKB-KW"/>
</dbReference>
<feature type="domain" description="HTH luxR-type" evidence="3">
    <location>
        <begin position="821"/>
        <end position="882"/>
    </location>
</feature>
<dbReference type="Pfam" id="PF13191">
    <property type="entry name" value="AAA_16"/>
    <property type="match status" value="1"/>
</dbReference>
<dbReference type="InterPro" id="IPR016032">
    <property type="entry name" value="Sig_transdc_resp-reg_C-effctor"/>
</dbReference>
<keyword evidence="4" id="KW-0238">DNA-binding</keyword>
<comment type="caution">
    <text evidence="5">The sequence shown here is derived from an EMBL/GenBank/DDBJ whole genome shotgun (WGS) entry which is preliminary data.</text>
</comment>
<evidence type="ECO:0000313" key="6">
    <source>
        <dbReference type="Proteomes" id="UP000534306"/>
    </source>
</evidence>
<evidence type="ECO:0000313" key="5">
    <source>
        <dbReference type="EMBL" id="NOL39417.1"/>
    </source>
</evidence>
<dbReference type="PANTHER" id="PTHR16305">
    <property type="entry name" value="TESTICULAR SOLUBLE ADENYLYL CYCLASE"/>
    <property type="match status" value="1"/>
</dbReference>
<dbReference type="GO" id="GO:0005524">
    <property type="term" value="F:ATP binding"/>
    <property type="evidence" value="ECO:0007669"/>
    <property type="project" value="UniProtKB-KW"/>
</dbReference>
<dbReference type="AlphaFoldDB" id="A0A7Y4KWQ4"/>
<reference evidence="5 6" key="1">
    <citation type="submission" date="2020-05" db="EMBL/GenBank/DDBJ databases">
        <title>Genome sequence of Kribbella sandramycini ATCC 39419.</title>
        <authorList>
            <person name="Maclea K.S."/>
            <person name="Fair J.L."/>
        </authorList>
    </citation>
    <scope>NUCLEOTIDE SEQUENCE [LARGE SCALE GENOMIC DNA]</scope>
    <source>
        <strain evidence="5 6">ATCC 39419</strain>
    </source>
</reference>
<dbReference type="PROSITE" id="PS00622">
    <property type="entry name" value="HTH_LUXR_1"/>
    <property type="match status" value="1"/>
</dbReference>
<dbReference type="InterPro" id="IPR000792">
    <property type="entry name" value="Tscrpt_reg_LuxR_C"/>
</dbReference>